<dbReference type="EMBL" id="JBHTCG010000001">
    <property type="protein sequence ID" value="MFC7380745.1"/>
    <property type="molecule type" value="Genomic_DNA"/>
</dbReference>
<name>A0ABW2NXZ1_9ACTN</name>
<proteinExistence type="predicted"/>
<sequence>MSLCLLATSCPDEDSGGGSNATETEQGQVHKPKRSKKPKGPVCPQPGPLTRSQLPGFPSADGVSVITQNPCVSIAGLAEEVVGFIPEGESEKFREFRGGLERFISRVNAVNDAAECAYETDHLAVGVYHHDATPWSIGMVAVVRGDIDALVDSGVCWLLKRLPFDVPTQIAPEEMSPAFCAEAVTRRVGGERFTILWIGSSNVMCGSLATLYTGTS</sequence>
<dbReference type="RefSeq" id="WP_380823757.1">
    <property type="nucleotide sequence ID" value="NZ_JBHTCG010000001.1"/>
</dbReference>
<gene>
    <name evidence="2" type="ORF">ACFQSB_00925</name>
</gene>
<evidence type="ECO:0000256" key="1">
    <source>
        <dbReference type="SAM" id="MobiDB-lite"/>
    </source>
</evidence>
<dbReference type="Proteomes" id="UP001596496">
    <property type="component" value="Unassembled WGS sequence"/>
</dbReference>
<feature type="compositionally biased region" description="Basic residues" evidence="1">
    <location>
        <begin position="30"/>
        <end position="39"/>
    </location>
</feature>
<organism evidence="2 3">
    <name type="scientific">Sphaerisporangium rhizosphaerae</name>
    <dbReference type="NCBI Taxonomy" id="2269375"/>
    <lineage>
        <taxon>Bacteria</taxon>
        <taxon>Bacillati</taxon>
        <taxon>Actinomycetota</taxon>
        <taxon>Actinomycetes</taxon>
        <taxon>Streptosporangiales</taxon>
        <taxon>Streptosporangiaceae</taxon>
        <taxon>Sphaerisporangium</taxon>
    </lineage>
</organism>
<reference evidence="3" key="1">
    <citation type="journal article" date="2019" name="Int. J. Syst. Evol. Microbiol.">
        <title>The Global Catalogue of Microorganisms (GCM) 10K type strain sequencing project: providing services to taxonomists for standard genome sequencing and annotation.</title>
        <authorList>
            <consortium name="The Broad Institute Genomics Platform"/>
            <consortium name="The Broad Institute Genome Sequencing Center for Infectious Disease"/>
            <person name="Wu L."/>
            <person name="Ma J."/>
        </authorList>
    </citation>
    <scope>NUCLEOTIDE SEQUENCE [LARGE SCALE GENOMIC DNA]</scope>
    <source>
        <strain evidence="3">CECT 7649</strain>
    </source>
</reference>
<accession>A0ABW2NXZ1</accession>
<protein>
    <submittedName>
        <fullName evidence="2">Uncharacterized protein</fullName>
    </submittedName>
</protein>
<comment type="caution">
    <text evidence="2">The sequence shown here is derived from an EMBL/GenBank/DDBJ whole genome shotgun (WGS) entry which is preliminary data.</text>
</comment>
<feature type="region of interest" description="Disordered" evidence="1">
    <location>
        <begin position="1"/>
        <end position="54"/>
    </location>
</feature>
<keyword evidence="3" id="KW-1185">Reference proteome</keyword>
<evidence type="ECO:0000313" key="3">
    <source>
        <dbReference type="Proteomes" id="UP001596496"/>
    </source>
</evidence>
<evidence type="ECO:0000313" key="2">
    <source>
        <dbReference type="EMBL" id="MFC7380745.1"/>
    </source>
</evidence>